<dbReference type="OrthoDB" id="9806995at2"/>
<keyword evidence="3 6" id="KW-0597">Phosphoprotein</keyword>
<name>A0A1M7Z3W9_9BACT</name>
<dbReference type="InterPro" id="IPR004358">
    <property type="entry name" value="Sig_transdc_His_kin-like_C"/>
</dbReference>
<keyword evidence="10" id="KW-0808">Transferase</keyword>
<dbReference type="EMBL" id="FRXN01000001">
    <property type="protein sequence ID" value="SHO59502.1"/>
    <property type="molecule type" value="Genomic_DNA"/>
</dbReference>
<dbReference type="Pfam" id="PF12833">
    <property type="entry name" value="HTH_18"/>
    <property type="match status" value="1"/>
</dbReference>
<dbReference type="InterPro" id="IPR011006">
    <property type="entry name" value="CheY-like_superfamily"/>
</dbReference>
<dbReference type="SUPFAM" id="SSF50998">
    <property type="entry name" value="Quinoprotein alcohol dehydrogenase-like"/>
    <property type="match status" value="1"/>
</dbReference>
<keyword evidence="4" id="KW-0805">Transcription regulation</keyword>
<dbReference type="InterPro" id="IPR003661">
    <property type="entry name" value="HisK_dim/P_dom"/>
</dbReference>
<dbReference type="GO" id="GO:0003700">
    <property type="term" value="F:DNA-binding transcription factor activity"/>
    <property type="evidence" value="ECO:0007669"/>
    <property type="project" value="InterPro"/>
</dbReference>
<protein>
    <recommendedName>
        <fullName evidence="2">histidine kinase</fullName>
        <ecNumber evidence="2">2.7.13.3</ecNumber>
    </recommendedName>
</protein>
<sequence>MLTFLIVAYVFSTSSVIGQAFPFKFNYLTMDEGLSHTDVNDIVQDDMGFIWIATNFGLDRFDGYNLRKFYNSNDPIQNAFRNRIMNIYPDEKGDLWLSTEGGLHRFDPKTERFMDYVLLGSQSSPVLSNIYKPEGDLIYGRLGFTFKIYKISGNQLEEQEIPLPEGIQFYDIQPDRNGVLHFAGNQGLWRLENGNQISQLTVSGLDESVLHKVFFDKENRMILSAGKTLFLTNKGTSNGESSEYIIEKKVTLEEAESIQVFSVASNGDLWINSRNGMIRLDSQLNFIQKIDTQSTPQSLNTNVAMSSYIDRSDCLWVGTSNGGLNYCDLNQKQFYTMRDIPGLENSLNGNNVKAILENGDDLWIATNAKGLNLYNLKTKQFTYFNTTSSPIKLKTDEISSLALDDDKNLWIGSVKGIEILKADKSGLLKPSGFDQFPDYRIYTLARDFYGNIWFGNFENFGSIWKDESGKFQIKIYEEGYFIYPDPKKPQLLVSGRHGLKRILIDEKGNITKTFNYTASDAKGALNSDYVTAISQQNDSTYWIGTIGGGVNQFKLEPETNKFSFRNFKDQSGDFNDVESVEIDDNGNVWLGGNGLERINPKTSEVIRFNKDDGLQGNSFKVAVSHKGADGKLYFGGTNGLNYFYPEQIKTNTIQAKPVLTDILINNKRPSFSSEDSLQNNIKYAIGYDENLTLNYLQNNFVISFSAMHYANPLKSQYRYRLEGFDQGWNYTDGRRPSASYNNLDYGSYNLIVQASNNDGIWSDASTELEIVVTPPWWNSKLANFIYLLIIISIVVGIYLYQARWYRLKREMEIRAISEKKKEELFSRREELYQQQLTFFTNISHEFRTPLTLIIGPLENLMKQNRNKAIDYSYQVMLRNSKRLFNLISELMNFRKVSENMIKLQVEKLDIEKFCLDLSKEFKPIAYKKEIDFQFINRTNHTQQGYFDLPIIEKVLLNLLNNSFKYTGTGGKVAFEIFDDFENYTPAFSSGFNLINESYRAKNYLYFRVYDSGIGISKETITHIFDRFYRVSSDHLGSGIGLALVKSLTQVHKGDIYVYSERQEGTEIIIGIPCGAEDYSASEKANNKAVQEVRLEAVDKYEEMFYTERIQQETEDSSPSDRSILIVEDNEELRTFLKQTFDKTYTVYQAENGEIALELAKEKVPDLIISDVMMPGMNGIELCKVLKESFETSHIPFIILSAKDAIASKIEGMESGADYYFSKPLSVNLLSLTVQNIFEQIEKLKLKFRNDDYAEATQLVHSEKDKLFIQKLLDLIEENIENTELDVDFLCKHMHTSRTKLYQKIKSITDQSVADFVRTIRLKKAIEIMTHEDIALNKVVERIGMQSSSNFSKIFKKKYGKSPLQFMQSLRENHS</sequence>
<dbReference type="InterPro" id="IPR003594">
    <property type="entry name" value="HATPase_dom"/>
</dbReference>
<dbReference type="PROSITE" id="PS50110">
    <property type="entry name" value="RESPONSE_REGULATORY"/>
    <property type="match status" value="1"/>
</dbReference>
<dbReference type="InterPro" id="IPR036890">
    <property type="entry name" value="HATPase_C_sf"/>
</dbReference>
<dbReference type="Gene3D" id="3.30.565.10">
    <property type="entry name" value="Histidine kinase-like ATPase, C-terminal domain"/>
    <property type="match status" value="1"/>
</dbReference>
<dbReference type="Gene3D" id="1.10.10.60">
    <property type="entry name" value="Homeodomain-like"/>
    <property type="match status" value="1"/>
</dbReference>
<dbReference type="InterPro" id="IPR013783">
    <property type="entry name" value="Ig-like_fold"/>
</dbReference>
<proteinExistence type="predicted"/>
<accession>A0A1M7Z3W9</accession>
<evidence type="ECO:0000259" key="9">
    <source>
        <dbReference type="PROSITE" id="PS50110"/>
    </source>
</evidence>
<feature type="domain" description="HTH araC/xylS-type" evidence="7">
    <location>
        <begin position="1269"/>
        <end position="1368"/>
    </location>
</feature>
<evidence type="ECO:0000256" key="4">
    <source>
        <dbReference type="ARBA" id="ARBA00023015"/>
    </source>
</evidence>
<dbReference type="GO" id="GO:0000155">
    <property type="term" value="F:phosphorelay sensor kinase activity"/>
    <property type="evidence" value="ECO:0007669"/>
    <property type="project" value="InterPro"/>
</dbReference>
<reference evidence="11" key="1">
    <citation type="submission" date="2016-12" db="EMBL/GenBank/DDBJ databases">
        <authorList>
            <person name="Varghese N."/>
            <person name="Submissions S."/>
        </authorList>
    </citation>
    <scope>NUCLEOTIDE SEQUENCE [LARGE SCALE GENOMIC DNA]</scope>
    <source>
        <strain evidence="11">DSM 25035</strain>
    </source>
</reference>
<dbReference type="InterPro" id="IPR011123">
    <property type="entry name" value="Y_Y_Y"/>
</dbReference>
<keyword evidence="10" id="KW-0418">Kinase</keyword>
<dbReference type="Proteomes" id="UP000184609">
    <property type="component" value="Unassembled WGS sequence"/>
</dbReference>
<dbReference type="SMART" id="SM00448">
    <property type="entry name" value="REC"/>
    <property type="match status" value="1"/>
</dbReference>
<evidence type="ECO:0000313" key="11">
    <source>
        <dbReference type="Proteomes" id="UP000184609"/>
    </source>
</evidence>
<evidence type="ECO:0000259" key="7">
    <source>
        <dbReference type="PROSITE" id="PS01124"/>
    </source>
</evidence>
<feature type="modified residue" description="4-aspartylphosphate" evidence="6">
    <location>
        <position position="1170"/>
    </location>
</feature>
<organism evidence="10 11">
    <name type="scientific">Algoriphagus zhangzhouensis</name>
    <dbReference type="NCBI Taxonomy" id="1073327"/>
    <lineage>
        <taxon>Bacteria</taxon>
        <taxon>Pseudomonadati</taxon>
        <taxon>Bacteroidota</taxon>
        <taxon>Cytophagia</taxon>
        <taxon>Cytophagales</taxon>
        <taxon>Cyclobacteriaceae</taxon>
        <taxon>Algoriphagus</taxon>
    </lineage>
</organism>
<keyword evidence="11" id="KW-1185">Reference proteome</keyword>
<dbReference type="Gene3D" id="1.10.287.130">
    <property type="match status" value="1"/>
</dbReference>
<gene>
    <name evidence="10" type="ORF">SAMN04488108_0138</name>
</gene>
<evidence type="ECO:0000256" key="1">
    <source>
        <dbReference type="ARBA" id="ARBA00000085"/>
    </source>
</evidence>
<dbReference type="PANTHER" id="PTHR43547:SF2">
    <property type="entry name" value="HYBRID SIGNAL TRANSDUCTION HISTIDINE KINASE C"/>
    <property type="match status" value="1"/>
</dbReference>
<dbReference type="STRING" id="1073327.SAMN04488108_0138"/>
<dbReference type="SUPFAM" id="SSF47384">
    <property type="entry name" value="Homodimeric domain of signal transducing histidine kinase"/>
    <property type="match status" value="1"/>
</dbReference>
<dbReference type="InterPro" id="IPR011047">
    <property type="entry name" value="Quinoprotein_ADH-like_sf"/>
</dbReference>
<feature type="domain" description="Response regulatory" evidence="9">
    <location>
        <begin position="1122"/>
        <end position="1237"/>
    </location>
</feature>
<dbReference type="Pfam" id="PF00072">
    <property type="entry name" value="Response_reg"/>
    <property type="match status" value="1"/>
</dbReference>
<dbReference type="CDD" id="cd00075">
    <property type="entry name" value="HATPase"/>
    <property type="match status" value="1"/>
</dbReference>
<dbReference type="PROSITE" id="PS50109">
    <property type="entry name" value="HIS_KIN"/>
    <property type="match status" value="1"/>
</dbReference>
<dbReference type="PROSITE" id="PS01124">
    <property type="entry name" value="HTH_ARAC_FAMILY_2"/>
    <property type="match status" value="1"/>
</dbReference>
<dbReference type="Pfam" id="PF07495">
    <property type="entry name" value="Y_Y_Y"/>
    <property type="match status" value="1"/>
</dbReference>
<evidence type="ECO:0000256" key="3">
    <source>
        <dbReference type="ARBA" id="ARBA00022553"/>
    </source>
</evidence>
<dbReference type="InterPro" id="IPR018060">
    <property type="entry name" value="HTH_AraC"/>
</dbReference>
<dbReference type="SUPFAM" id="SSF46689">
    <property type="entry name" value="Homeodomain-like"/>
    <property type="match status" value="1"/>
</dbReference>
<dbReference type="EC" id="2.7.13.3" evidence="2"/>
<dbReference type="InterPro" id="IPR015943">
    <property type="entry name" value="WD40/YVTN_repeat-like_dom_sf"/>
</dbReference>
<dbReference type="SMART" id="SM00388">
    <property type="entry name" value="HisKA"/>
    <property type="match status" value="1"/>
</dbReference>
<dbReference type="SMART" id="SM00342">
    <property type="entry name" value="HTH_ARAC"/>
    <property type="match status" value="1"/>
</dbReference>
<dbReference type="CDD" id="cd17574">
    <property type="entry name" value="REC_OmpR"/>
    <property type="match status" value="1"/>
</dbReference>
<evidence type="ECO:0000259" key="8">
    <source>
        <dbReference type="PROSITE" id="PS50109"/>
    </source>
</evidence>
<dbReference type="InterPro" id="IPR036097">
    <property type="entry name" value="HisK_dim/P_sf"/>
</dbReference>
<dbReference type="Gene3D" id="2.60.40.10">
    <property type="entry name" value="Immunoglobulins"/>
    <property type="match status" value="1"/>
</dbReference>
<dbReference type="Pfam" id="PF00512">
    <property type="entry name" value="HisKA"/>
    <property type="match status" value="1"/>
</dbReference>
<dbReference type="PANTHER" id="PTHR43547">
    <property type="entry name" value="TWO-COMPONENT HISTIDINE KINASE"/>
    <property type="match status" value="1"/>
</dbReference>
<dbReference type="PRINTS" id="PR00344">
    <property type="entry name" value="BCTRLSENSOR"/>
</dbReference>
<dbReference type="Pfam" id="PF02518">
    <property type="entry name" value="HATPase_c"/>
    <property type="match status" value="1"/>
</dbReference>
<evidence type="ECO:0000256" key="6">
    <source>
        <dbReference type="PROSITE-ProRule" id="PRU00169"/>
    </source>
</evidence>
<dbReference type="Gene3D" id="2.130.10.10">
    <property type="entry name" value="YVTN repeat-like/Quinoprotein amine dehydrogenase"/>
    <property type="match status" value="3"/>
</dbReference>
<evidence type="ECO:0000256" key="2">
    <source>
        <dbReference type="ARBA" id="ARBA00012438"/>
    </source>
</evidence>
<feature type="domain" description="Histidine kinase" evidence="8">
    <location>
        <begin position="841"/>
        <end position="1075"/>
    </location>
</feature>
<dbReference type="InterPro" id="IPR005467">
    <property type="entry name" value="His_kinase_dom"/>
</dbReference>
<dbReference type="SUPFAM" id="SSF101898">
    <property type="entry name" value="NHL repeat"/>
    <property type="match status" value="1"/>
</dbReference>
<dbReference type="InterPro" id="IPR001789">
    <property type="entry name" value="Sig_transdc_resp-reg_receiver"/>
</dbReference>
<dbReference type="RefSeq" id="WP_134204280.1">
    <property type="nucleotide sequence ID" value="NZ_FRXN01000001.1"/>
</dbReference>
<evidence type="ECO:0000313" key="10">
    <source>
        <dbReference type="EMBL" id="SHO59502.1"/>
    </source>
</evidence>
<comment type="catalytic activity">
    <reaction evidence="1">
        <text>ATP + protein L-histidine = ADP + protein N-phospho-L-histidine.</text>
        <dbReference type="EC" id="2.7.13.3"/>
    </reaction>
</comment>
<dbReference type="CDD" id="cd00082">
    <property type="entry name" value="HisKA"/>
    <property type="match status" value="1"/>
</dbReference>
<evidence type="ECO:0000256" key="5">
    <source>
        <dbReference type="ARBA" id="ARBA00023163"/>
    </source>
</evidence>
<dbReference type="SUPFAM" id="SSF52172">
    <property type="entry name" value="CheY-like"/>
    <property type="match status" value="1"/>
</dbReference>
<dbReference type="SUPFAM" id="SSF55874">
    <property type="entry name" value="ATPase domain of HSP90 chaperone/DNA topoisomerase II/histidine kinase"/>
    <property type="match status" value="1"/>
</dbReference>
<keyword evidence="5" id="KW-0804">Transcription</keyword>
<dbReference type="GO" id="GO:0043565">
    <property type="term" value="F:sequence-specific DNA binding"/>
    <property type="evidence" value="ECO:0007669"/>
    <property type="project" value="InterPro"/>
</dbReference>
<dbReference type="SMART" id="SM00387">
    <property type="entry name" value="HATPase_c"/>
    <property type="match status" value="1"/>
</dbReference>
<dbReference type="Gene3D" id="3.40.50.2300">
    <property type="match status" value="1"/>
</dbReference>
<dbReference type="InterPro" id="IPR009057">
    <property type="entry name" value="Homeodomain-like_sf"/>
</dbReference>